<evidence type="ECO:0000313" key="3">
    <source>
        <dbReference type="EMBL" id="RDJ22489.1"/>
    </source>
</evidence>
<evidence type="ECO:0000313" key="4">
    <source>
        <dbReference type="Proteomes" id="UP000255207"/>
    </source>
</evidence>
<dbReference type="SUPFAM" id="SSF53850">
    <property type="entry name" value="Periplasmic binding protein-like II"/>
    <property type="match status" value="1"/>
</dbReference>
<accession>A0A370L2S2</accession>
<dbReference type="PIRSF" id="PIRSF017082">
    <property type="entry name" value="YflP"/>
    <property type="match status" value="1"/>
</dbReference>
<dbReference type="CDD" id="cd13578">
    <property type="entry name" value="PBP2_Bug27"/>
    <property type="match status" value="1"/>
</dbReference>
<dbReference type="Proteomes" id="UP000255207">
    <property type="component" value="Unassembled WGS sequence"/>
</dbReference>
<dbReference type="OrthoDB" id="8443386at2"/>
<evidence type="ECO:0000256" key="2">
    <source>
        <dbReference type="SAM" id="SignalP"/>
    </source>
</evidence>
<keyword evidence="4" id="KW-1185">Reference proteome</keyword>
<organism evidence="3 4">
    <name type="scientific">Bosea caraganae</name>
    <dbReference type="NCBI Taxonomy" id="2763117"/>
    <lineage>
        <taxon>Bacteria</taxon>
        <taxon>Pseudomonadati</taxon>
        <taxon>Pseudomonadota</taxon>
        <taxon>Alphaproteobacteria</taxon>
        <taxon>Hyphomicrobiales</taxon>
        <taxon>Boseaceae</taxon>
        <taxon>Bosea</taxon>
    </lineage>
</organism>
<feature type="signal peptide" evidence="2">
    <location>
        <begin position="1"/>
        <end position="37"/>
    </location>
</feature>
<dbReference type="Gene3D" id="3.40.190.150">
    <property type="entry name" value="Bordetella uptake gene, domain 1"/>
    <property type="match status" value="1"/>
</dbReference>
<comment type="similarity">
    <text evidence="1">Belongs to the UPF0065 (bug) family.</text>
</comment>
<feature type="chain" id="PRO_5030068299" evidence="2">
    <location>
        <begin position="38"/>
        <end position="336"/>
    </location>
</feature>
<dbReference type="PANTHER" id="PTHR42928:SF5">
    <property type="entry name" value="BLR1237 PROTEIN"/>
    <property type="match status" value="1"/>
</dbReference>
<keyword evidence="2" id="KW-0732">Signal</keyword>
<dbReference type="InterPro" id="IPR005064">
    <property type="entry name" value="BUG"/>
</dbReference>
<dbReference type="EMBL" id="QQTP01000010">
    <property type="protein sequence ID" value="RDJ22489.1"/>
    <property type="molecule type" value="Genomic_DNA"/>
</dbReference>
<comment type="caution">
    <text evidence="3">The sequence shown here is derived from an EMBL/GenBank/DDBJ whole genome shotgun (WGS) entry which is preliminary data.</text>
</comment>
<reference evidence="4" key="1">
    <citation type="submission" date="2018-07" db="EMBL/GenBank/DDBJ databases">
        <authorList>
            <person name="Safronova V.I."/>
            <person name="Chirak E.R."/>
            <person name="Sazanova A.L."/>
        </authorList>
    </citation>
    <scope>NUCLEOTIDE SEQUENCE [LARGE SCALE GENOMIC DNA]</scope>
    <source>
        <strain evidence="4">RCAM04685</strain>
    </source>
</reference>
<dbReference type="Pfam" id="PF03401">
    <property type="entry name" value="TctC"/>
    <property type="match status" value="1"/>
</dbReference>
<dbReference type="PANTHER" id="PTHR42928">
    <property type="entry name" value="TRICARBOXYLATE-BINDING PROTEIN"/>
    <property type="match status" value="1"/>
</dbReference>
<proteinExistence type="inferred from homology"/>
<sequence>MIMSGFDRAETPGFQRREVLAAALALLSAAAARPAFAQAYPAKSIQLIVPFAAGGGVDVVTRVVAEAAGEIIKQRFIIENRGGAGTVLGSQAVAKAEPDGYTLLAAPTTMVINPALRSNLPFDWKTDLVPVAMIAKLPFVVVAGLKLPAKTMKELEALGKSRPDPITFGSGGAGTVAHLAGEFFGLVSGAKVQHVAYRGEAPALTDTISGNIDVMFCTLAGASAHVKGGTLRALAVTTAKRVSLLPDAPTVAEQGYPGYDLAAWVALVAPKGTPPAVVSVLNAAVNAALVKPDVTARLVEIGAEPAPGTSAEFAAFMDKDAEIWAKVVKQAGIKVD</sequence>
<dbReference type="PROSITE" id="PS51318">
    <property type="entry name" value="TAT"/>
    <property type="match status" value="1"/>
</dbReference>
<dbReference type="AlphaFoldDB" id="A0A370L2S2"/>
<gene>
    <name evidence="3" type="ORF">DWE98_18785</name>
</gene>
<protein>
    <submittedName>
        <fullName evidence="3">Tripartite tricarboxylate transporter substrate binding protein</fullName>
    </submittedName>
</protein>
<name>A0A370L2S2_9HYPH</name>
<dbReference type="InterPro" id="IPR006311">
    <property type="entry name" value="TAT_signal"/>
</dbReference>
<dbReference type="InterPro" id="IPR042100">
    <property type="entry name" value="Bug_dom1"/>
</dbReference>
<evidence type="ECO:0000256" key="1">
    <source>
        <dbReference type="ARBA" id="ARBA00006987"/>
    </source>
</evidence>
<dbReference type="Gene3D" id="3.40.190.10">
    <property type="entry name" value="Periplasmic binding protein-like II"/>
    <property type="match status" value="1"/>
</dbReference>